<keyword evidence="1" id="KW-0677">Repeat</keyword>
<comment type="caution">
    <text evidence="5">The sequence shown here is derived from an EMBL/GenBank/DDBJ whole genome shotgun (WGS) entry which is preliminary data.</text>
</comment>
<feature type="transmembrane region" description="Helical" evidence="4">
    <location>
        <begin position="93"/>
        <end position="115"/>
    </location>
</feature>
<dbReference type="InterPro" id="IPR011990">
    <property type="entry name" value="TPR-like_helical_dom_sf"/>
</dbReference>
<dbReference type="Pfam" id="PF07719">
    <property type="entry name" value="TPR_2"/>
    <property type="match status" value="1"/>
</dbReference>
<dbReference type="Gene3D" id="1.25.40.10">
    <property type="entry name" value="Tetratricopeptide repeat domain"/>
    <property type="match status" value="1"/>
</dbReference>
<protein>
    <submittedName>
        <fullName evidence="5">Tetratricopeptide repeat protein</fullName>
    </submittedName>
</protein>
<keyword evidence="4" id="KW-1133">Transmembrane helix</keyword>
<dbReference type="RefSeq" id="WP_170227826.1">
    <property type="nucleotide sequence ID" value="NZ_VLLI01000017.1"/>
</dbReference>
<sequence length="392" mass="44408">MNDWLVLIVIYTALFISSPLIAVLHELGHAFAYLILTKPNKIDIYIGSYGNKKNNIAFKLGKLHFYIKKSFPFIKGIGLCHSSKQEPSYINEIIILLAGPLFTVVAACIPFIIILNTGANLLVLTSCYIFLGFSVLSLINNLIPKDINKKYKVYLANDGKQILFALNLRQAFPIYLEAAEHYKNKKFEKAAISLKLVLEKAHKTSDDILRLIIFTSIETKQYDDAHFYLTELENKFKLSTNDLLMKATLLSLTQRNNEAITTYNEVLKKDKNNILALNNIGAALLEKEEYFVARHAFEKAIKLDPDFYAPIGNLGHLEILEGNLETGKKLVNQCLSVNENASDAYKVLGIYYLKIKDINQATINFNKAKELDNDIDLSKYEDELKALNEEVV</sequence>
<evidence type="ECO:0000256" key="4">
    <source>
        <dbReference type="SAM" id="Phobius"/>
    </source>
</evidence>
<accession>A0A562TPA2</accession>
<feature type="transmembrane region" description="Helical" evidence="4">
    <location>
        <begin position="6"/>
        <end position="36"/>
    </location>
</feature>
<dbReference type="EMBL" id="VLLI01000017">
    <property type="protein sequence ID" value="TWI95068.1"/>
    <property type="molecule type" value="Genomic_DNA"/>
</dbReference>
<organism evidence="5 6">
    <name type="scientific">Mucilaginibacter frigoritolerans</name>
    <dbReference type="NCBI Taxonomy" id="652788"/>
    <lineage>
        <taxon>Bacteria</taxon>
        <taxon>Pseudomonadati</taxon>
        <taxon>Bacteroidota</taxon>
        <taxon>Sphingobacteriia</taxon>
        <taxon>Sphingobacteriales</taxon>
        <taxon>Sphingobacteriaceae</taxon>
        <taxon>Mucilaginibacter</taxon>
    </lineage>
</organism>
<keyword evidence="2 3" id="KW-0802">TPR repeat</keyword>
<proteinExistence type="predicted"/>
<dbReference type="PANTHER" id="PTHR44227">
    <property type="match status" value="1"/>
</dbReference>
<dbReference type="AlphaFoldDB" id="A0A562TPA2"/>
<keyword evidence="4" id="KW-0472">Membrane</keyword>
<dbReference type="InterPro" id="IPR019734">
    <property type="entry name" value="TPR_rpt"/>
</dbReference>
<evidence type="ECO:0000256" key="3">
    <source>
        <dbReference type="PROSITE-ProRule" id="PRU00339"/>
    </source>
</evidence>
<keyword evidence="4" id="KW-0812">Transmembrane</keyword>
<feature type="transmembrane region" description="Helical" evidence="4">
    <location>
        <begin position="121"/>
        <end position="143"/>
    </location>
</feature>
<keyword evidence="6" id="KW-1185">Reference proteome</keyword>
<dbReference type="InterPro" id="IPR013105">
    <property type="entry name" value="TPR_2"/>
</dbReference>
<dbReference type="InterPro" id="IPR052346">
    <property type="entry name" value="O-mannosyl-transferase_TMTC"/>
</dbReference>
<dbReference type="SMART" id="SM00028">
    <property type="entry name" value="TPR"/>
    <property type="match status" value="5"/>
</dbReference>
<feature type="repeat" description="TPR" evidence="3">
    <location>
        <begin position="342"/>
        <end position="375"/>
    </location>
</feature>
<dbReference type="Proteomes" id="UP000317010">
    <property type="component" value="Unassembled WGS sequence"/>
</dbReference>
<evidence type="ECO:0000256" key="1">
    <source>
        <dbReference type="ARBA" id="ARBA00022737"/>
    </source>
</evidence>
<gene>
    <name evidence="5" type="ORF">JN11_04497</name>
</gene>
<dbReference type="PANTHER" id="PTHR44227:SF3">
    <property type="entry name" value="PROTEIN O-MANNOSYL-TRANSFERASE TMTC4"/>
    <property type="match status" value="1"/>
</dbReference>
<reference evidence="5 6" key="1">
    <citation type="submission" date="2019-07" db="EMBL/GenBank/DDBJ databases">
        <title>Genomic Encyclopedia of Archaeal and Bacterial Type Strains, Phase II (KMG-II): from individual species to whole genera.</title>
        <authorList>
            <person name="Goeker M."/>
        </authorList>
    </citation>
    <scope>NUCLEOTIDE SEQUENCE [LARGE SCALE GENOMIC DNA]</scope>
    <source>
        <strain evidence="5 6">ATCC BAA-1854</strain>
    </source>
</reference>
<evidence type="ECO:0000256" key="2">
    <source>
        <dbReference type="ARBA" id="ARBA00022803"/>
    </source>
</evidence>
<evidence type="ECO:0000313" key="6">
    <source>
        <dbReference type="Proteomes" id="UP000317010"/>
    </source>
</evidence>
<dbReference type="PROSITE" id="PS50005">
    <property type="entry name" value="TPR"/>
    <property type="match status" value="2"/>
</dbReference>
<dbReference type="SUPFAM" id="SSF48452">
    <property type="entry name" value="TPR-like"/>
    <property type="match status" value="1"/>
</dbReference>
<feature type="repeat" description="TPR" evidence="3">
    <location>
        <begin position="274"/>
        <end position="307"/>
    </location>
</feature>
<name>A0A562TPA2_9SPHI</name>
<evidence type="ECO:0000313" key="5">
    <source>
        <dbReference type="EMBL" id="TWI95068.1"/>
    </source>
</evidence>